<comment type="catalytic activity">
    <reaction evidence="6">
        <text>Couples ATP hydrolysis with the unwinding of duplex DNA by translocating in the 3'-5' direction.</text>
        <dbReference type="EC" id="5.6.2.4"/>
    </reaction>
</comment>
<evidence type="ECO:0000313" key="11">
    <source>
        <dbReference type="EMBL" id="GCE14425.1"/>
    </source>
</evidence>
<dbReference type="Gene3D" id="3.40.50.300">
    <property type="entry name" value="P-loop containing nucleotide triphosphate hydrolases"/>
    <property type="match status" value="3"/>
</dbReference>
<dbReference type="GO" id="GO:0003677">
    <property type="term" value="F:DNA binding"/>
    <property type="evidence" value="ECO:0007669"/>
    <property type="project" value="InterPro"/>
</dbReference>
<reference evidence="12" key="1">
    <citation type="submission" date="2018-12" db="EMBL/GenBank/DDBJ databases">
        <title>Tengunoibacter tsumagoiensis gen. nov., sp. nov., Dictyobacter kobayashii sp. nov., D. alpinus sp. nov., and D. joshuensis sp. nov. and description of Dictyobacteraceae fam. nov. within the order Ktedonobacterales isolated from Tengu-no-mugimeshi.</title>
        <authorList>
            <person name="Wang C.M."/>
            <person name="Zheng Y."/>
            <person name="Sakai Y."/>
            <person name="Toyoda A."/>
            <person name="Minakuchi Y."/>
            <person name="Abe K."/>
            <person name="Yokota A."/>
            <person name="Yabe S."/>
        </authorList>
    </citation>
    <scope>NUCLEOTIDE SEQUENCE [LARGE SCALE GENOMIC DNA]</scope>
    <source>
        <strain evidence="12">Uno3</strain>
    </source>
</reference>
<dbReference type="EC" id="5.6.2.4" evidence="7"/>
<accession>A0A402A5Z8</accession>
<comment type="caution">
    <text evidence="11">The sequence shown here is derived from an EMBL/GenBank/DDBJ whole genome shotgun (WGS) entry which is preliminary data.</text>
</comment>
<dbReference type="PANTHER" id="PTHR11070">
    <property type="entry name" value="UVRD / RECB / PCRA DNA HELICASE FAMILY MEMBER"/>
    <property type="match status" value="1"/>
</dbReference>
<dbReference type="Pfam" id="PF00580">
    <property type="entry name" value="UvrD-helicase"/>
    <property type="match status" value="1"/>
</dbReference>
<dbReference type="InterPro" id="IPR014017">
    <property type="entry name" value="DNA_helicase_UvrD-like_C"/>
</dbReference>
<name>A0A402A5Z8_9CHLR</name>
<dbReference type="GO" id="GO:0005829">
    <property type="term" value="C:cytosol"/>
    <property type="evidence" value="ECO:0007669"/>
    <property type="project" value="TreeGrafter"/>
</dbReference>
<proteinExistence type="predicted"/>
<dbReference type="RefSeq" id="WP_126582004.1">
    <property type="nucleotide sequence ID" value="NZ_BIFR01000002.1"/>
</dbReference>
<dbReference type="GO" id="GO:0043138">
    <property type="term" value="F:3'-5' DNA helicase activity"/>
    <property type="evidence" value="ECO:0007669"/>
    <property type="project" value="UniProtKB-EC"/>
</dbReference>
<dbReference type="OrthoDB" id="9787585at2"/>
<evidence type="ECO:0000256" key="5">
    <source>
        <dbReference type="ARBA" id="ARBA00023235"/>
    </source>
</evidence>
<dbReference type="Pfam" id="PF13361">
    <property type="entry name" value="UvrD_C"/>
    <property type="match status" value="1"/>
</dbReference>
<dbReference type="InterPro" id="IPR000212">
    <property type="entry name" value="DNA_helicase_UvrD/REP"/>
</dbReference>
<dbReference type="GO" id="GO:0005524">
    <property type="term" value="F:ATP binding"/>
    <property type="evidence" value="ECO:0007669"/>
    <property type="project" value="UniProtKB-UniRule"/>
</dbReference>
<evidence type="ECO:0000259" key="10">
    <source>
        <dbReference type="PROSITE" id="PS51198"/>
    </source>
</evidence>
<evidence type="ECO:0000256" key="3">
    <source>
        <dbReference type="ARBA" id="ARBA00022806"/>
    </source>
</evidence>
<dbReference type="Gene3D" id="3.30.2310.20">
    <property type="entry name" value="RelE-like"/>
    <property type="match status" value="1"/>
</dbReference>
<dbReference type="InterPro" id="IPR027417">
    <property type="entry name" value="P-loop_NTPase"/>
</dbReference>
<protein>
    <recommendedName>
        <fullName evidence="7">DNA 3'-5' helicase</fullName>
        <ecNumber evidence="7">5.6.2.4</ecNumber>
    </recommendedName>
</protein>
<gene>
    <name evidence="11" type="ORF">KTT_42840</name>
</gene>
<keyword evidence="4 9" id="KW-0067">ATP-binding</keyword>
<organism evidence="11 12">
    <name type="scientific">Tengunoibacter tsumagoiensis</name>
    <dbReference type="NCBI Taxonomy" id="2014871"/>
    <lineage>
        <taxon>Bacteria</taxon>
        <taxon>Bacillati</taxon>
        <taxon>Chloroflexota</taxon>
        <taxon>Ktedonobacteria</taxon>
        <taxon>Ktedonobacterales</taxon>
        <taxon>Dictyobacteraceae</taxon>
        <taxon>Tengunoibacter</taxon>
    </lineage>
</organism>
<evidence type="ECO:0000256" key="9">
    <source>
        <dbReference type="PROSITE-ProRule" id="PRU00560"/>
    </source>
</evidence>
<evidence type="ECO:0000256" key="7">
    <source>
        <dbReference type="ARBA" id="ARBA00034808"/>
    </source>
</evidence>
<dbReference type="GO" id="GO:0016887">
    <property type="term" value="F:ATP hydrolysis activity"/>
    <property type="evidence" value="ECO:0007669"/>
    <property type="project" value="RHEA"/>
</dbReference>
<comment type="catalytic activity">
    <reaction evidence="8">
        <text>ATP + H2O = ADP + phosphate + H(+)</text>
        <dbReference type="Rhea" id="RHEA:13065"/>
        <dbReference type="ChEBI" id="CHEBI:15377"/>
        <dbReference type="ChEBI" id="CHEBI:15378"/>
        <dbReference type="ChEBI" id="CHEBI:30616"/>
        <dbReference type="ChEBI" id="CHEBI:43474"/>
        <dbReference type="ChEBI" id="CHEBI:456216"/>
        <dbReference type="EC" id="5.6.2.4"/>
    </reaction>
</comment>
<dbReference type="SUPFAM" id="SSF143011">
    <property type="entry name" value="RelE-like"/>
    <property type="match status" value="1"/>
</dbReference>
<keyword evidence="12" id="KW-1185">Reference proteome</keyword>
<keyword evidence="2 9" id="KW-0378">Hydrolase</keyword>
<evidence type="ECO:0000256" key="1">
    <source>
        <dbReference type="ARBA" id="ARBA00022741"/>
    </source>
</evidence>
<keyword evidence="5" id="KW-0413">Isomerase</keyword>
<dbReference type="PROSITE" id="PS51198">
    <property type="entry name" value="UVRD_HELICASE_ATP_BIND"/>
    <property type="match status" value="1"/>
</dbReference>
<feature type="domain" description="UvrD-like helicase ATP-binding" evidence="10">
    <location>
        <begin position="218"/>
        <end position="508"/>
    </location>
</feature>
<dbReference type="PANTHER" id="PTHR11070:SF45">
    <property type="entry name" value="DNA 3'-5' HELICASE"/>
    <property type="match status" value="1"/>
</dbReference>
<evidence type="ECO:0000256" key="2">
    <source>
        <dbReference type="ARBA" id="ARBA00022801"/>
    </source>
</evidence>
<dbReference type="GO" id="GO:0000725">
    <property type="term" value="P:recombinational repair"/>
    <property type="evidence" value="ECO:0007669"/>
    <property type="project" value="TreeGrafter"/>
</dbReference>
<dbReference type="SUPFAM" id="SSF52540">
    <property type="entry name" value="P-loop containing nucleoside triphosphate hydrolases"/>
    <property type="match status" value="1"/>
</dbReference>
<evidence type="ECO:0000313" key="12">
    <source>
        <dbReference type="Proteomes" id="UP000287352"/>
    </source>
</evidence>
<evidence type="ECO:0000256" key="6">
    <source>
        <dbReference type="ARBA" id="ARBA00034617"/>
    </source>
</evidence>
<dbReference type="AlphaFoldDB" id="A0A402A5Z8"/>
<dbReference type="EMBL" id="BIFR01000002">
    <property type="protein sequence ID" value="GCE14425.1"/>
    <property type="molecule type" value="Genomic_DNA"/>
</dbReference>
<dbReference type="InterPro" id="IPR035093">
    <property type="entry name" value="RelE/ParE_toxin_dom_sf"/>
</dbReference>
<dbReference type="Proteomes" id="UP000287352">
    <property type="component" value="Unassembled WGS sequence"/>
</dbReference>
<keyword evidence="3 9" id="KW-0347">Helicase</keyword>
<dbReference type="InterPro" id="IPR014016">
    <property type="entry name" value="UvrD-like_ATP-bd"/>
</dbReference>
<feature type="binding site" evidence="9">
    <location>
        <begin position="239"/>
        <end position="246"/>
    </location>
    <ligand>
        <name>ATP</name>
        <dbReference type="ChEBI" id="CHEBI:30616"/>
    </ligand>
</feature>
<evidence type="ECO:0000256" key="8">
    <source>
        <dbReference type="ARBA" id="ARBA00048988"/>
    </source>
</evidence>
<evidence type="ECO:0000256" key="4">
    <source>
        <dbReference type="ARBA" id="ARBA00022840"/>
    </source>
</evidence>
<sequence length="716" mass="81193">MAQRQSLLTTAALNYLASLQAKEAQLVLKKIRQLSEDPVADGRHKVQMKHLGADEKLHRARAGRHRIIYSYDDKNLRLRDVRLRNEDTYKDTVEEIDDIEYEPVVDELALALDASFSDPYPTPSLPVISPLPVPEPPQSGRPLPEPITPELLSQLQVPPKYYNRLVLVRSEESLLDCPGVEDSILLTIHEHMFTRAKTLNLPSLAQSEDISPVGFPLSREQEMCARWDPEATFPTLLRGGPGTGKTTVAFYRVKSVLEQWPEERNKPQILFITYNQRLLEHARRSLKELLGDKFPLVTLETADKMVRKVLRKQSPGKEGLSYDEQVHLVKKAIEQTKLDGNPEAVQQLQRQTIDMMGPEYLLKEFNTIIIAGQITTLKEYLSARREGCSIPLRWMQRGGVWKVYESWCTMVQETAKESVQQRYARAAQLVQLSPYYHDFDAVIIDEAQDLVPTLLHMLIKLCKQPGGLFITADTNQSMYRNNFTWADVYIDVDFQGSVNLLHANYRSTREISLAAQSYLQGLQAPTEIEPISQANGPLPRVCLVGSAQEELQRLVSFLQQECANLYLTSKDCAILCPTPEAGHKLASALREMQQEATYIEGMKQEGSHMERDEEEVVGWKILTFSNAKGLEFPIVALAGFMHAPYPVLPHGISNSELTEVLNRERHIFYAALSRAARSLLVIAPSHPTTPLLRSFSSTYWQIEHNEKTPPLLKKLL</sequence>
<keyword evidence="1 9" id="KW-0547">Nucleotide-binding</keyword>